<accession>A0A7C2BK21</accession>
<proteinExistence type="predicted"/>
<dbReference type="InterPro" id="IPR036291">
    <property type="entry name" value="NAD(P)-bd_dom_sf"/>
</dbReference>
<dbReference type="EMBL" id="DSJT01000005">
    <property type="protein sequence ID" value="HEF87032.1"/>
    <property type="molecule type" value="Genomic_DNA"/>
</dbReference>
<sequence>MDLARMIIEISGRSVDIVFKPARAGEVRHSVADISKLRERISFTPTSLKDGVSKLLRTILGSKALQ</sequence>
<reference evidence="1" key="1">
    <citation type="journal article" date="2020" name="mSystems">
        <title>Genome- and Community-Level Interaction Insights into Carbon Utilization and Element Cycling Functions of Hydrothermarchaeota in Hydrothermal Sediment.</title>
        <authorList>
            <person name="Zhou Z."/>
            <person name="Liu Y."/>
            <person name="Xu W."/>
            <person name="Pan J."/>
            <person name="Luo Z.H."/>
            <person name="Li M."/>
        </authorList>
    </citation>
    <scope>NUCLEOTIDE SEQUENCE [LARGE SCALE GENOMIC DNA]</scope>
    <source>
        <strain evidence="1">SpSt-23</strain>
    </source>
</reference>
<dbReference type="AlphaFoldDB" id="A0A7C2BK21"/>
<dbReference type="SUPFAM" id="SSF51735">
    <property type="entry name" value="NAD(P)-binding Rossmann-fold domains"/>
    <property type="match status" value="1"/>
</dbReference>
<comment type="caution">
    <text evidence="1">The sequence shown here is derived from an EMBL/GenBank/DDBJ whole genome shotgun (WGS) entry which is preliminary data.</text>
</comment>
<dbReference type="Gene3D" id="3.90.25.10">
    <property type="entry name" value="UDP-galactose 4-epimerase, domain 1"/>
    <property type="match status" value="1"/>
</dbReference>
<evidence type="ECO:0000313" key="1">
    <source>
        <dbReference type="EMBL" id="HEF87032.1"/>
    </source>
</evidence>
<gene>
    <name evidence="1" type="ORF">ENP55_01745</name>
</gene>
<protein>
    <recommendedName>
        <fullName evidence="2">NAD(P)-binding domain-containing protein</fullName>
    </recommendedName>
</protein>
<organism evidence="1">
    <name type="scientific">Thermosphaera aggregans</name>
    <dbReference type="NCBI Taxonomy" id="54254"/>
    <lineage>
        <taxon>Archaea</taxon>
        <taxon>Thermoproteota</taxon>
        <taxon>Thermoprotei</taxon>
        <taxon>Desulfurococcales</taxon>
        <taxon>Desulfurococcaceae</taxon>
        <taxon>Thermosphaera</taxon>
    </lineage>
</organism>
<name>A0A7C2BK21_9CREN</name>
<evidence type="ECO:0008006" key="2">
    <source>
        <dbReference type="Google" id="ProtNLM"/>
    </source>
</evidence>